<gene>
    <name evidence="4" type="ORF">AVDCRST_MAG53-576</name>
</gene>
<evidence type="ECO:0000259" key="3">
    <source>
        <dbReference type="PROSITE" id="PS51464"/>
    </source>
</evidence>
<dbReference type="PROSITE" id="PS51464">
    <property type="entry name" value="SIS"/>
    <property type="match status" value="1"/>
</dbReference>
<evidence type="ECO:0000256" key="1">
    <source>
        <dbReference type="ARBA" id="ARBA00010523"/>
    </source>
</evidence>
<dbReference type="InterPro" id="IPR001347">
    <property type="entry name" value="SIS_dom"/>
</dbReference>
<dbReference type="EC" id="5.3.1.8" evidence="4"/>
<dbReference type="GO" id="GO:0005975">
    <property type="term" value="P:carbohydrate metabolic process"/>
    <property type="evidence" value="ECO:0007669"/>
    <property type="project" value="InterPro"/>
</dbReference>
<dbReference type="EC" id="5.3.1.9" evidence="4"/>
<dbReference type="GO" id="GO:0004347">
    <property type="term" value="F:glucose-6-phosphate isomerase activity"/>
    <property type="evidence" value="ECO:0007669"/>
    <property type="project" value="UniProtKB-EC"/>
</dbReference>
<evidence type="ECO:0000313" key="4">
    <source>
        <dbReference type="EMBL" id="CAA9478154.1"/>
    </source>
</evidence>
<name>A0A6J4RY06_9ACTN</name>
<comment type="similarity">
    <text evidence="1">Belongs to the PGI/PMI family.</text>
</comment>
<dbReference type="GO" id="GO:1901135">
    <property type="term" value="P:carbohydrate derivative metabolic process"/>
    <property type="evidence" value="ECO:0007669"/>
    <property type="project" value="InterPro"/>
</dbReference>
<dbReference type="GO" id="GO:0097367">
    <property type="term" value="F:carbohydrate derivative binding"/>
    <property type="evidence" value="ECO:0007669"/>
    <property type="project" value="InterPro"/>
</dbReference>
<keyword evidence="2 4" id="KW-0413">Isomerase</keyword>
<dbReference type="Pfam" id="PF10432">
    <property type="entry name" value="bact-PGI_C"/>
    <property type="match status" value="1"/>
</dbReference>
<dbReference type="SUPFAM" id="SSF53697">
    <property type="entry name" value="SIS domain"/>
    <property type="match status" value="1"/>
</dbReference>
<sequence>MSTSEGLTQGVLDRESIAATDPTDQLTDILALPEHLRDALWKTDSAALGTWDSPGGLVVAGMGASAIGGTLASAALGDHASRPILPARAYGLPPWTTPDTTVLCASYSGETEETLACFEAAGALGARRVVVTTGGTLAEQARAEGVPVIPIAGGLRPATAAGYMVVAALETAAACGAGPHLTSELDVAAEHLEELVIEWGPEGPEDGLLKGLARELEGTIPNIAGAGLTAAIAHRWTAQLNRQARIPAWASELPDSDHYELAGWQGAEPLGRFSTVFLDDPDTHPRVQSRIALTRSLMGAHGTSTHVIASRGTTAVERALSLVLAGDLLSLYLAVLRGVDPAGRSDVDRLKAELAG</sequence>
<dbReference type="InterPro" id="IPR019490">
    <property type="entry name" value="Glu6P/Mann6P_isomerase_C"/>
</dbReference>
<dbReference type="EMBL" id="CADCVR010000019">
    <property type="protein sequence ID" value="CAA9478154.1"/>
    <property type="molecule type" value="Genomic_DNA"/>
</dbReference>
<dbReference type="GO" id="GO:0004476">
    <property type="term" value="F:mannose-6-phosphate isomerase activity"/>
    <property type="evidence" value="ECO:0007669"/>
    <property type="project" value="UniProtKB-EC"/>
</dbReference>
<dbReference type="CDD" id="cd05637">
    <property type="entry name" value="SIS_PGI_PMI_2"/>
    <property type="match status" value="1"/>
</dbReference>
<organism evidence="4">
    <name type="scientific">uncultured Solirubrobacteraceae bacterium</name>
    <dbReference type="NCBI Taxonomy" id="1162706"/>
    <lineage>
        <taxon>Bacteria</taxon>
        <taxon>Bacillati</taxon>
        <taxon>Actinomycetota</taxon>
        <taxon>Thermoleophilia</taxon>
        <taxon>Solirubrobacterales</taxon>
        <taxon>Solirubrobacteraceae</taxon>
        <taxon>environmental samples</taxon>
    </lineage>
</organism>
<dbReference type="AlphaFoldDB" id="A0A6J4RY06"/>
<dbReference type="InterPro" id="IPR046348">
    <property type="entry name" value="SIS_dom_sf"/>
</dbReference>
<proteinExistence type="inferred from homology"/>
<reference evidence="4" key="1">
    <citation type="submission" date="2020-02" db="EMBL/GenBank/DDBJ databases">
        <authorList>
            <person name="Meier V. D."/>
        </authorList>
    </citation>
    <scope>NUCLEOTIDE SEQUENCE</scope>
    <source>
        <strain evidence="4">AVDCRST_MAG53</strain>
    </source>
</reference>
<evidence type="ECO:0000256" key="2">
    <source>
        <dbReference type="ARBA" id="ARBA00023235"/>
    </source>
</evidence>
<accession>A0A6J4RY06</accession>
<feature type="domain" description="SIS" evidence="3">
    <location>
        <begin position="47"/>
        <end position="179"/>
    </location>
</feature>
<protein>
    <submittedName>
        <fullName evidence="4">Glucose-6-phosphate isomerase, archaeal II / Mannose-6-phosphate isomerase, archaeal</fullName>
        <ecNumber evidence="4">5.3.1.8</ecNumber>
        <ecNumber evidence="4">5.3.1.9</ecNumber>
    </submittedName>
</protein>
<dbReference type="Gene3D" id="3.40.50.10490">
    <property type="entry name" value="Glucose-6-phosphate isomerase like protein, domain 1"/>
    <property type="match status" value="2"/>
</dbReference>